<dbReference type="Gene3D" id="3.40.50.300">
    <property type="entry name" value="P-loop containing nucleotide triphosphate hydrolases"/>
    <property type="match status" value="1"/>
</dbReference>
<keyword evidence="1" id="KW-0547">Nucleotide-binding</keyword>
<dbReference type="SMART" id="SM00421">
    <property type="entry name" value="HTH_LUXR"/>
    <property type="match status" value="1"/>
</dbReference>
<dbReference type="PROSITE" id="PS00622">
    <property type="entry name" value="HTH_LUXR_1"/>
    <property type="match status" value="1"/>
</dbReference>
<keyword evidence="5" id="KW-1185">Reference proteome</keyword>
<organism evidence="4 5">
    <name type="scientific">Nocardiopsis aegyptia</name>
    <dbReference type="NCBI Taxonomy" id="220378"/>
    <lineage>
        <taxon>Bacteria</taxon>
        <taxon>Bacillati</taxon>
        <taxon>Actinomycetota</taxon>
        <taxon>Actinomycetes</taxon>
        <taxon>Streptosporangiales</taxon>
        <taxon>Nocardiopsidaceae</taxon>
        <taxon>Nocardiopsis</taxon>
    </lineage>
</organism>
<proteinExistence type="predicted"/>
<dbReference type="RefSeq" id="WP_179829426.1">
    <property type="nucleotide sequence ID" value="NZ_JACCFS010000001.1"/>
</dbReference>
<dbReference type="InterPro" id="IPR016032">
    <property type="entry name" value="Sig_transdc_resp-reg_C-effctor"/>
</dbReference>
<dbReference type="InterPro" id="IPR036388">
    <property type="entry name" value="WH-like_DNA-bd_sf"/>
</dbReference>
<sequence>MRLPPLVGRQLHQRRLRAAAAPGAVVLLAGPAGSGKTRLVHTLTEDPDTTVLTGRCPPRTDPFPYAALVEALRQAPVPDGLSPLCGALAPLLPEHTAHLPRPLPPAPTPAADHHRTYRALAELLDALGPAVLVLEDAQWIDTATHDLLRYLTPRLPPHLSLVLTYRPEELPRSVRLAALAARTPPGTRHDEITLGPLTTADVRTLAEDVLHPHPVTPADAHRLRDWTGGLPLALTQTLHHLAATATPDTEPLIPARPPVPAPLRDWLLDRVRTLGRDARRLVHAASVLEGPAHETHLARIAGLPPERADKALAQATRRAVLTATAPATLTPATPLLHQVCHDHLRQDRRRRLHRAALDVLGRTADPPHALLARHARESGENDRWTEHAARAAEHALAAGEDATAVALLRDALARPDLPAPRRRDLALNLGRAALTGLSADHTITVLRDVLTTPGMSAAERGELRMELGLLLLNQAARGHTARGELVRAATELSTRPDLAARAMCALAVPRSTPDPVDTHLRWMDQAVTAARRSRNPATPQVVAVNQATLLAQIGDPAAWDIALPDPGTTRTHPGPEVLARRREFARGSLNLADAALMLGHYDRADGHLDDAAQYSPPDQTPYVHASARTLRLMLDWARGRWTGLAERTERDLRSPSLARLHAVTAELTLVRAALALAQGDPATAQARLGDLRADTGAEDAPDYTVPVRAFAAGLSARLATAQGDPAAAWHHVQDLVLLIASKGVWVWAADLLPGLCALMACGRRAVARDLCTRFAAGLRGTDAPAARTALLRLEAALAHDEGGHERALALYRQAEQGYARMPRPYDAAQVREDSARTHLALPGGRGTAAGVGALRAALEQYSALGASWDAARVRRALRSQGVHTVPDTGRGRHGARLSPREGEIAALAAQGRTNREIAALLHLSPRTVETHVANALGKLGLRSRRELSAPTDAAPT</sequence>
<dbReference type="AlphaFoldDB" id="A0A7Z0EU51"/>
<dbReference type="PRINTS" id="PR00038">
    <property type="entry name" value="HTHLUXR"/>
</dbReference>
<protein>
    <submittedName>
        <fullName evidence="4">DNA-binding CsgD family transcriptional regulator/tetratricopeptide (TPR) repeat protein</fullName>
    </submittedName>
</protein>
<accession>A0A7Z0EU51</accession>
<evidence type="ECO:0000313" key="4">
    <source>
        <dbReference type="EMBL" id="NYJ38259.1"/>
    </source>
</evidence>
<dbReference type="GO" id="GO:0005524">
    <property type="term" value="F:ATP binding"/>
    <property type="evidence" value="ECO:0007669"/>
    <property type="project" value="UniProtKB-KW"/>
</dbReference>
<dbReference type="GO" id="GO:0004016">
    <property type="term" value="F:adenylate cyclase activity"/>
    <property type="evidence" value="ECO:0007669"/>
    <property type="project" value="TreeGrafter"/>
</dbReference>
<dbReference type="PANTHER" id="PTHR16305">
    <property type="entry name" value="TESTICULAR SOLUBLE ADENYLYL CYCLASE"/>
    <property type="match status" value="1"/>
</dbReference>
<dbReference type="Proteomes" id="UP000572051">
    <property type="component" value="Unassembled WGS sequence"/>
</dbReference>
<reference evidence="4 5" key="1">
    <citation type="submission" date="2020-07" db="EMBL/GenBank/DDBJ databases">
        <title>Sequencing the genomes of 1000 actinobacteria strains.</title>
        <authorList>
            <person name="Klenk H.-P."/>
        </authorList>
    </citation>
    <scope>NUCLEOTIDE SEQUENCE [LARGE SCALE GENOMIC DNA]</scope>
    <source>
        <strain evidence="4 5">DSM 44442</strain>
    </source>
</reference>
<dbReference type="SUPFAM" id="SSF52540">
    <property type="entry name" value="P-loop containing nucleoside triphosphate hydrolases"/>
    <property type="match status" value="1"/>
</dbReference>
<dbReference type="Pfam" id="PF00196">
    <property type="entry name" value="GerE"/>
    <property type="match status" value="1"/>
</dbReference>
<dbReference type="CDD" id="cd06170">
    <property type="entry name" value="LuxR_C_like"/>
    <property type="match status" value="1"/>
</dbReference>
<evidence type="ECO:0000256" key="1">
    <source>
        <dbReference type="ARBA" id="ARBA00022741"/>
    </source>
</evidence>
<evidence type="ECO:0000259" key="3">
    <source>
        <dbReference type="PROSITE" id="PS50043"/>
    </source>
</evidence>
<keyword evidence="4" id="KW-0238">DNA-binding</keyword>
<dbReference type="GO" id="GO:0006355">
    <property type="term" value="P:regulation of DNA-templated transcription"/>
    <property type="evidence" value="ECO:0007669"/>
    <property type="project" value="InterPro"/>
</dbReference>
<dbReference type="PANTHER" id="PTHR16305:SF35">
    <property type="entry name" value="TRANSCRIPTIONAL ACTIVATOR DOMAIN"/>
    <property type="match status" value="1"/>
</dbReference>
<dbReference type="GO" id="GO:0003677">
    <property type="term" value="F:DNA binding"/>
    <property type="evidence" value="ECO:0007669"/>
    <property type="project" value="UniProtKB-KW"/>
</dbReference>
<feature type="domain" description="HTH luxR-type" evidence="3">
    <location>
        <begin position="890"/>
        <end position="956"/>
    </location>
</feature>
<dbReference type="InterPro" id="IPR027417">
    <property type="entry name" value="P-loop_NTPase"/>
</dbReference>
<dbReference type="EMBL" id="JACCFS010000001">
    <property type="protein sequence ID" value="NYJ38259.1"/>
    <property type="molecule type" value="Genomic_DNA"/>
</dbReference>
<gene>
    <name evidence="4" type="ORF">HNR10_006140</name>
</gene>
<dbReference type="Pfam" id="PF13191">
    <property type="entry name" value="AAA_16"/>
    <property type="match status" value="1"/>
</dbReference>
<dbReference type="PROSITE" id="PS50043">
    <property type="entry name" value="HTH_LUXR_2"/>
    <property type="match status" value="1"/>
</dbReference>
<dbReference type="SUPFAM" id="SSF46894">
    <property type="entry name" value="C-terminal effector domain of the bipartite response regulators"/>
    <property type="match status" value="1"/>
</dbReference>
<dbReference type="InterPro" id="IPR000792">
    <property type="entry name" value="Tscrpt_reg_LuxR_C"/>
</dbReference>
<name>A0A7Z0EU51_9ACTN</name>
<dbReference type="GO" id="GO:0005737">
    <property type="term" value="C:cytoplasm"/>
    <property type="evidence" value="ECO:0007669"/>
    <property type="project" value="TreeGrafter"/>
</dbReference>
<evidence type="ECO:0000313" key="5">
    <source>
        <dbReference type="Proteomes" id="UP000572051"/>
    </source>
</evidence>
<dbReference type="InterPro" id="IPR041664">
    <property type="entry name" value="AAA_16"/>
</dbReference>
<keyword evidence="2" id="KW-0067">ATP-binding</keyword>
<dbReference type="Gene3D" id="1.10.10.10">
    <property type="entry name" value="Winged helix-like DNA-binding domain superfamily/Winged helix DNA-binding domain"/>
    <property type="match status" value="1"/>
</dbReference>
<comment type="caution">
    <text evidence="4">The sequence shown here is derived from an EMBL/GenBank/DDBJ whole genome shotgun (WGS) entry which is preliminary data.</text>
</comment>
<evidence type="ECO:0000256" key="2">
    <source>
        <dbReference type="ARBA" id="ARBA00022840"/>
    </source>
</evidence>